<evidence type="ECO:0000313" key="2">
    <source>
        <dbReference type="Proteomes" id="UP001304650"/>
    </source>
</evidence>
<evidence type="ECO:0000313" key="1">
    <source>
        <dbReference type="EMBL" id="WNR45691.1"/>
    </source>
</evidence>
<organism evidence="1 2">
    <name type="scientific">Paenibacillus roseopurpureus</name>
    <dbReference type="NCBI Taxonomy" id="2918901"/>
    <lineage>
        <taxon>Bacteria</taxon>
        <taxon>Bacillati</taxon>
        <taxon>Bacillota</taxon>
        <taxon>Bacilli</taxon>
        <taxon>Bacillales</taxon>
        <taxon>Paenibacillaceae</taxon>
        <taxon>Paenibacillus</taxon>
    </lineage>
</organism>
<dbReference type="AlphaFoldDB" id="A0AA96LQX2"/>
<dbReference type="Proteomes" id="UP001304650">
    <property type="component" value="Chromosome"/>
</dbReference>
<dbReference type="RefSeq" id="WP_314802647.1">
    <property type="nucleotide sequence ID" value="NZ_CP130319.1"/>
</dbReference>
<reference evidence="1" key="1">
    <citation type="submission" date="2022-02" db="EMBL/GenBank/DDBJ databases">
        <title>Paenibacillus sp. MBLB1832 Whole Genome Shotgun Sequencing.</title>
        <authorList>
            <person name="Hwang C.Y."/>
            <person name="Cho E.-S."/>
            <person name="Seo M.-J."/>
        </authorList>
    </citation>
    <scope>NUCLEOTIDE SEQUENCE</scope>
    <source>
        <strain evidence="1">MBLB1832</strain>
    </source>
</reference>
<sequence>MNLIHYYRQQFLELTSQFEQTWEEEPFYKIGFLWYSYANAAYKEIFQLTQTSQDPLYLVYAIELSASYKETSIGDVIKQATSAYELACYVFPDKVMVTASVSTEDLKQTSLGFINQARAEMIDHVFSAIQI</sequence>
<protein>
    <submittedName>
        <fullName evidence="1">Uncharacterized protein</fullName>
    </submittedName>
</protein>
<name>A0AA96LQX2_9BACL</name>
<accession>A0AA96LQX2</accession>
<dbReference type="KEGG" id="proo:MJB10_06210"/>
<proteinExistence type="predicted"/>
<gene>
    <name evidence="1" type="ORF">MJB10_06210</name>
</gene>
<keyword evidence="2" id="KW-1185">Reference proteome</keyword>
<dbReference type="EMBL" id="CP130319">
    <property type="protein sequence ID" value="WNR45691.1"/>
    <property type="molecule type" value="Genomic_DNA"/>
</dbReference>